<evidence type="ECO:0000313" key="1">
    <source>
        <dbReference type="EMBL" id="PCE43742.1"/>
    </source>
</evidence>
<dbReference type="EMBL" id="NWUF01000002">
    <property type="protein sequence ID" value="PCE43742.1"/>
    <property type="molecule type" value="Genomic_DNA"/>
</dbReference>
<sequence length="122" mass="12717">MYETRIQANGATARASAELLAPMQAMLDMLSGFADAAAPQSTANGGLSPCLAARYAAASPIARRRFDAVLREAETIGTTGLRLVMGRCDRADAATIAAARFLGNSLDAALRRLDHLLPAQAA</sequence>
<dbReference type="Proteomes" id="UP000218934">
    <property type="component" value="Unassembled WGS sequence"/>
</dbReference>
<evidence type="ECO:0000313" key="2">
    <source>
        <dbReference type="Proteomes" id="UP000218934"/>
    </source>
</evidence>
<organism evidence="1 2">
    <name type="scientific">Rhizorhabdus dicambivorans</name>
    <dbReference type="NCBI Taxonomy" id="1850238"/>
    <lineage>
        <taxon>Bacteria</taxon>
        <taxon>Pseudomonadati</taxon>
        <taxon>Pseudomonadota</taxon>
        <taxon>Alphaproteobacteria</taxon>
        <taxon>Sphingomonadales</taxon>
        <taxon>Sphingomonadaceae</taxon>
        <taxon>Rhizorhabdus</taxon>
    </lineage>
</organism>
<comment type="caution">
    <text evidence="1">The sequence shown here is derived from an EMBL/GenBank/DDBJ whole genome shotgun (WGS) entry which is preliminary data.</text>
</comment>
<dbReference type="KEGG" id="rdi:CMV14_22095"/>
<proteinExistence type="predicted"/>
<dbReference type="OrthoDB" id="7569120at2"/>
<dbReference type="RefSeq" id="WP_066965628.1">
    <property type="nucleotide sequence ID" value="NZ_CP023449.1"/>
</dbReference>
<dbReference type="AlphaFoldDB" id="A0A2A4FZ52"/>
<protein>
    <submittedName>
        <fullName evidence="1">Uncharacterized protein</fullName>
    </submittedName>
</protein>
<name>A0A2A4FZ52_9SPHN</name>
<reference evidence="1 2" key="1">
    <citation type="submission" date="2017-09" db="EMBL/GenBank/DDBJ databases">
        <title>The Catabolism of 3,6-Dichlorosalicylic acid is Initiated by the Cytochrome P450 Monooxygenase DsmABC in Rhizorhabdus dicambivorans Ndbn-20.</title>
        <authorList>
            <person name="Na L."/>
        </authorList>
    </citation>
    <scope>NUCLEOTIDE SEQUENCE [LARGE SCALE GENOMIC DNA]</scope>
    <source>
        <strain evidence="1 2">Ndbn-20m</strain>
    </source>
</reference>
<accession>A0A2A4FZ52</accession>
<gene>
    <name evidence="1" type="ORF">COO09_02050</name>
</gene>
<keyword evidence="2" id="KW-1185">Reference proteome</keyword>